<reference evidence="5 6" key="1">
    <citation type="journal article" date="2011" name="PLoS Pathog.">
        <title>Endophytic Life Strategies Decoded by Genome and Transcriptome Analyses of the Mutualistic Root Symbiont Piriformospora indica.</title>
        <authorList>
            <person name="Zuccaro A."/>
            <person name="Lahrmann U."/>
            <person name="Guldener U."/>
            <person name="Langen G."/>
            <person name="Pfiffi S."/>
            <person name="Biedenkopf D."/>
            <person name="Wong P."/>
            <person name="Samans B."/>
            <person name="Grimm C."/>
            <person name="Basiewicz M."/>
            <person name="Murat C."/>
            <person name="Martin F."/>
            <person name="Kogel K.H."/>
        </authorList>
    </citation>
    <scope>NUCLEOTIDE SEQUENCE [LARGE SCALE GENOMIC DNA]</scope>
    <source>
        <strain evidence="5 6">DSM 11827</strain>
    </source>
</reference>
<dbReference type="FunCoup" id="G4T837">
    <property type="interactions" value="26"/>
</dbReference>
<keyword evidence="2" id="KW-0175">Coiled coil</keyword>
<name>G4T837_SERID</name>
<dbReference type="OrthoDB" id="18679at2759"/>
<evidence type="ECO:0000256" key="1">
    <source>
        <dbReference type="ARBA" id="ARBA00009480"/>
    </source>
</evidence>
<dbReference type="PANTHER" id="PTHR19305">
    <property type="entry name" value="SYNAPTOSOMAL ASSOCIATED PROTEIN"/>
    <property type="match status" value="1"/>
</dbReference>
<feature type="region of interest" description="Disordered" evidence="3">
    <location>
        <begin position="1"/>
        <end position="191"/>
    </location>
</feature>
<keyword evidence="6" id="KW-1185">Reference proteome</keyword>
<dbReference type="STRING" id="1109443.G4T837"/>
<organism evidence="5 6">
    <name type="scientific">Serendipita indica (strain DSM 11827)</name>
    <name type="common">Root endophyte fungus</name>
    <name type="synonym">Piriformospora indica</name>
    <dbReference type="NCBI Taxonomy" id="1109443"/>
    <lineage>
        <taxon>Eukaryota</taxon>
        <taxon>Fungi</taxon>
        <taxon>Dikarya</taxon>
        <taxon>Basidiomycota</taxon>
        <taxon>Agaricomycotina</taxon>
        <taxon>Agaricomycetes</taxon>
        <taxon>Sebacinales</taxon>
        <taxon>Serendipitaceae</taxon>
        <taxon>Serendipita</taxon>
    </lineage>
</organism>
<feature type="region of interest" description="Disordered" evidence="3">
    <location>
        <begin position="297"/>
        <end position="327"/>
    </location>
</feature>
<dbReference type="GO" id="GO:0005484">
    <property type="term" value="F:SNAP receptor activity"/>
    <property type="evidence" value="ECO:0007669"/>
    <property type="project" value="TreeGrafter"/>
</dbReference>
<dbReference type="GO" id="GO:0005886">
    <property type="term" value="C:plasma membrane"/>
    <property type="evidence" value="ECO:0007669"/>
    <property type="project" value="TreeGrafter"/>
</dbReference>
<dbReference type="SMART" id="SM00397">
    <property type="entry name" value="t_SNARE"/>
    <property type="match status" value="2"/>
</dbReference>
<gene>
    <name evidence="5" type="ORF">PIIN_01300</name>
</gene>
<evidence type="ECO:0000313" key="6">
    <source>
        <dbReference type="Proteomes" id="UP000007148"/>
    </source>
</evidence>
<dbReference type="Proteomes" id="UP000007148">
    <property type="component" value="Unassembled WGS sequence"/>
</dbReference>
<comment type="caution">
    <text evidence="5">The sequence shown here is derived from an EMBL/GenBank/DDBJ whole genome shotgun (WGS) entry which is preliminary data.</text>
</comment>
<sequence>MSWFRKDKSAARTPEPQQPSQYDPYAPRPGEENIPDEYESNRRALLAPGGQGRGPSPGPQSQYNRPQQRNRYDARDDEEDAYGSSNRIRKAGPPPSAQQVAREANSIRAMPDRVNRSGGPNDAYSRGVRDLDQDRANLFAGATVKPGPGGPSRYDEPSGGRGGGGNGDEEEEDLETLQKNTKDIKQQSVQSTRDALRMMREAEETGKNTLLKLGSQSEQLGMTERHLQVSKGYIRRADDNTADIKTLNRSIFIPAITFDKSKKRAEQEAKMARRYEEERTERETTMNNIREAHERVANVTRGGRSDGPPGDDDESLGGGGRFRTPQQMAARRAQWAKYQTRDDDEEDNAMEDEIATNLDELSLGIGRIKAIALAQGEEVKRQNAQLEQLHRTVGDVDQRLAASTERMRRL</sequence>
<dbReference type="SUPFAM" id="SSF58038">
    <property type="entry name" value="SNARE fusion complex"/>
    <property type="match status" value="2"/>
</dbReference>
<feature type="compositionally biased region" description="Basic and acidic residues" evidence="3">
    <location>
        <begin position="1"/>
        <end position="10"/>
    </location>
</feature>
<dbReference type="InterPro" id="IPR000727">
    <property type="entry name" value="T_SNARE_dom"/>
</dbReference>
<feature type="coiled-coil region" evidence="2">
    <location>
        <begin position="258"/>
        <end position="295"/>
    </location>
</feature>
<dbReference type="Gene3D" id="1.20.5.110">
    <property type="match status" value="2"/>
</dbReference>
<dbReference type="eggNOG" id="KOG3065">
    <property type="taxonomic scope" value="Eukaryota"/>
</dbReference>
<evidence type="ECO:0000313" key="5">
    <source>
        <dbReference type="EMBL" id="CCA67471.1"/>
    </source>
</evidence>
<dbReference type="GO" id="GO:0006887">
    <property type="term" value="P:exocytosis"/>
    <property type="evidence" value="ECO:0007669"/>
    <property type="project" value="TreeGrafter"/>
</dbReference>
<feature type="domain" description="T-SNARE coiled-coil homology" evidence="4">
    <location>
        <begin position="348"/>
        <end position="410"/>
    </location>
</feature>
<dbReference type="InParanoid" id="G4T837"/>
<comment type="similarity">
    <text evidence="1">Belongs to the SNAP-25 family.</text>
</comment>
<dbReference type="PANTHER" id="PTHR19305:SF9">
    <property type="entry name" value="SYNAPTOSOMAL-ASSOCIATED PROTEIN 29"/>
    <property type="match status" value="1"/>
</dbReference>
<protein>
    <submittedName>
        <fullName evidence="5">Related to SEC9-protein transport protein</fullName>
    </submittedName>
</protein>
<proteinExistence type="inferred from homology"/>
<accession>G4T837</accession>
<dbReference type="HOGENOM" id="CLU_020823_0_0_1"/>
<evidence type="ECO:0000256" key="3">
    <source>
        <dbReference type="SAM" id="MobiDB-lite"/>
    </source>
</evidence>
<evidence type="ECO:0000256" key="2">
    <source>
        <dbReference type="SAM" id="Coils"/>
    </source>
</evidence>
<dbReference type="OMA" id="TNQRMER"/>
<dbReference type="GO" id="GO:0006906">
    <property type="term" value="P:vesicle fusion"/>
    <property type="evidence" value="ECO:0007669"/>
    <property type="project" value="TreeGrafter"/>
</dbReference>
<evidence type="ECO:0000259" key="4">
    <source>
        <dbReference type="PROSITE" id="PS50192"/>
    </source>
</evidence>
<dbReference type="GO" id="GO:0019905">
    <property type="term" value="F:syntaxin binding"/>
    <property type="evidence" value="ECO:0007669"/>
    <property type="project" value="TreeGrafter"/>
</dbReference>
<dbReference type="AlphaFoldDB" id="G4T837"/>
<dbReference type="CDD" id="cd15857">
    <property type="entry name" value="SNARE_SEC9C"/>
    <property type="match status" value="1"/>
</dbReference>
<dbReference type="CDD" id="cd15886">
    <property type="entry name" value="SNARE_SEC9N"/>
    <property type="match status" value="1"/>
</dbReference>
<dbReference type="PROSITE" id="PS50192">
    <property type="entry name" value="T_SNARE"/>
    <property type="match status" value="1"/>
</dbReference>
<dbReference type="EMBL" id="CAFZ01000014">
    <property type="protein sequence ID" value="CCA67471.1"/>
    <property type="molecule type" value="Genomic_DNA"/>
</dbReference>
<dbReference type="GO" id="GO:0031201">
    <property type="term" value="C:SNARE complex"/>
    <property type="evidence" value="ECO:0007669"/>
    <property type="project" value="TreeGrafter"/>
</dbReference>